<evidence type="ECO:0000259" key="1">
    <source>
        <dbReference type="PROSITE" id="PS50181"/>
    </source>
</evidence>
<evidence type="ECO:0000313" key="3">
    <source>
        <dbReference type="Proteomes" id="UP000236316"/>
    </source>
</evidence>
<dbReference type="Proteomes" id="UP000236316">
    <property type="component" value="Segment"/>
</dbReference>
<dbReference type="GeneID" id="35382324"/>
<protein>
    <submittedName>
        <fullName evidence="2">F-box domain-containing protein</fullName>
    </submittedName>
</protein>
<name>A0A2I2L4K3_9VIRU</name>
<accession>A0A2I2L4K3</accession>
<proteinExistence type="predicted"/>
<evidence type="ECO:0000313" key="2">
    <source>
        <dbReference type="EMBL" id="SNW62430.1"/>
    </source>
</evidence>
<dbReference type="EMBL" id="LT906555">
    <property type="protein sequence ID" value="SNW62430.1"/>
    <property type="molecule type" value="Genomic_DNA"/>
</dbReference>
<dbReference type="InterPro" id="IPR001810">
    <property type="entry name" value="F-box_dom"/>
</dbReference>
<dbReference type="RefSeq" id="YP_009448732.1">
    <property type="nucleotide sequence ID" value="NC_036594.1"/>
</dbReference>
<dbReference type="KEGG" id="vg:35382324"/>
<reference evidence="2" key="1">
    <citation type="submission" date="2017-08" db="EMBL/GenBank/DDBJ databases">
        <authorList>
            <consortium name="Urmite Genomes"/>
        </authorList>
    </citation>
    <scope>NUCLEOTIDE SEQUENCE [LARGE SCALE GENOMIC DNA]</scope>
    <source>
        <strain evidence="2">IHUMI-LCC2</strain>
    </source>
</reference>
<gene>
    <name evidence="2" type="ORF">ORPV_526</name>
</gene>
<feature type="domain" description="F-box" evidence="1">
    <location>
        <begin position="1"/>
        <end position="48"/>
    </location>
</feature>
<keyword evidence="3" id="KW-1185">Reference proteome</keyword>
<organism evidence="2">
    <name type="scientific">Orpheovirus IHUMI-LCC2</name>
    <dbReference type="NCBI Taxonomy" id="2023057"/>
    <lineage>
        <taxon>Viruses</taxon>
        <taxon>Varidnaviria</taxon>
        <taxon>Bamfordvirae</taxon>
        <taxon>Nucleocytoviricota</taxon>
        <taxon>Megaviricetes</taxon>
        <taxon>Pimascovirales</taxon>
        <taxon>Ocovirineae</taxon>
        <taxon>Orpheoviridae</taxon>
        <taxon>Alphaorpheovirus</taxon>
        <taxon>Alphaorpheovirus massiliense</taxon>
    </lineage>
</organism>
<dbReference type="PROSITE" id="PS50181">
    <property type="entry name" value="FBOX"/>
    <property type="match status" value="1"/>
</dbReference>
<sequence>MEILPVEVNYLIFDRLDDKSLLSLSYINKYSPKVLAGYKGGNKTLNKIINHIFFDSNINSDTLNLFELQKLMCERYVPLLSYIISCYNMSKYKEDNISNTERFKIEYNVKNMIKDLLKHTVNPYYVYKLCYGIIDIQEGDISTYMNNLLQRVSSSFKNGGCIHEDINICIKYFINKECYGKLYNFIFGNVIGHGFFEYYYNLYPTQMFSILVIGWTDENYTKSKDLLKTLIKIMVASVSRISLWDIDENILYKLSMVPLLTLVLPYISGLSEQEVFDICTYKRATNVNKLIERHIFSMSKDYTKIMELLQKSEYYDEYNSIKYETEDGIEDNVDNKDDIEQREILNYYNSRDDSKLEKMIKNDDVDKFLDIYYNLNMSNIDRMLRKYLPVNILIMLSSMDVKVCYSLTDEELLEFGMDRVSILIENGIINVT</sequence>